<dbReference type="SUPFAM" id="SSF47413">
    <property type="entry name" value="lambda repressor-like DNA-binding domains"/>
    <property type="match status" value="1"/>
</dbReference>
<keyword evidence="3" id="KW-1185">Reference proteome</keyword>
<dbReference type="GO" id="GO:0003677">
    <property type="term" value="F:DNA binding"/>
    <property type="evidence" value="ECO:0007669"/>
    <property type="project" value="InterPro"/>
</dbReference>
<dbReference type="OrthoDB" id="528805at2"/>
<comment type="caution">
    <text evidence="2">The sequence shown here is derived from an EMBL/GenBank/DDBJ whole genome shotgun (WGS) entry which is preliminary data.</text>
</comment>
<dbReference type="EMBL" id="SPVH01000002">
    <property type="protein sequence ID" value="TFW14446.1"/>
    <property type="molecule type" value="Genomic_DNA"/>
</dbReference>
<dbReference type="InterPro" id="IPR015927">
    <property type="entry name" value="Peptidase_S24_S26A/B/C"/>
</dbReference>
<evidence type="ECO:0000313" key="3">
    <source>
        <dbReference type="Proteomes" id="UP000298216"/>
    </source>
</evidence>
<dbReference type="SUPFAM" id="SSF51306">
    <property type="entry name" value="LexA/Signal peptidase"/>
    <property type="match status" value="1"/>
</dbReference>
<dbReference type="Proteomes" id="UP000298216">
    <property type="component" value="Unassembled WGS sequence"/>
</dbReference>
<dbReference type="Gene3D" id="2.10.109.10">
    <property type="entry name" value="Umud Fragment, subunit A"/>
    <property type="match status" value="1"/>
</dbReference>
<name>A0A4Y9S302_9CAUL</name>
<dbReference type="AlphaFoldDB" id="A0A4Y9S302"/>
<feature type="domain" description="Peptidase S24/S26A/S26B/S26C" evidence="1">
    <location>
        <begin position="117"/>
        <end position="223"/>
    </location>
</feature>
<dbReference type="InterPro" id="IPR036286">
    <property type="entry name" value="LexA/Signal_pep-like_sf"/>
</dbReference>
<organism evidence="2 3">
    <name type="scientific">Brevundimonas intermedia</name>
    <dbReference type="NCBI Taxonomy" id="74315"/>
    <lineage>
        <taxon>Bacteria</taxon>
        <taxon>Pseudomonadati</taxon>
        <taxon>Pseudomonadota</taxon>
        <taxon>Alphaproteobacteria</taxon>
        <taxon>Caulobacterales</taxon>
        <taxon>Caulobacteraceae</taxon>
        <taxon>Brevundimonas</taxon>
    </lineage>
</organism>
<evidence type="ECO:0000259" key="1">
    <source>
        <dbReference type="Pfam" id="PF00717"/>
    </source>
</evidence>
<protein>
    <submittedName>
        <fullName evidence="2">LexA family transcriptional regulator</fullName>
    </submittedName>
</protein>
<dbReference type="CDD" id="cd06529">
    <property type="entry name" value="S24_LexA-like"/>
    <property type="match status" value="1"/>
</dbReference>
<evidence type="ECO:0000313" key="2">
    <source>
        <dbReference type="EMBL" id="TFW14446.1"/>
    </source>
</evidence>
<dbReference type="InterPro" id="IPR010982">
    <property type="entry name" value="Lambda_DNA-bd_dom_sf"/>
</dbReference>
<dbReference type="InterPro" id="IPR039418">
    <property type="entry name" value="LexA-like"/>
</dbReference>
<reference evidence="2 3" key="1">
    <citation type="submission" date="2019-03" db="EMBL/GenBank/DDBJ databases">
        <title>Draft genome of Brevundimonas sp. a heavy metal resistant soil bacteria.</title>
        <authorList>
            <person name="Soto J."/>
        </authorList>
    </citation>
    <scope>NUCLEOTIDE SEQUENCE [LARGE SCALE GENOMIC DNA]</scope>
    <source>
        <strain evidence="2 3">B-10</strain>
    </source>
</reference>
<dbReference type="Pfam" id="PF00717">
    <property type="entry name" value="Peptidase_S24"/>
    <property type="match status" value="1"/>
</dbReference>
<sequence length="231" mass="26187">MTYRPDILSGQTKPVIRDQRQRRRHDVLSDIHRMDADLTHIADRMSEQGKTRADLGRLLGLDSSQVNRIFNGKRRIQYHERIKIDQWLGEAGVQSQAPTSGIVVAGPNMIPLYGYVGAASEGRLTLAEQNLRGYVPMHPAQQHVREAFALEVNDISMSPRYEPGEMVYLAPNRWPSRDQDCVVVTKEGEGLLKRYVGRDHKTITLHQLNPDQDIHVGIDQIEAIHTVVGRN</sequence>
<proteinExistence type="predicted"/>
<accession>A0A4Y9S302</accession>
<gene>
    <name evidence="2" type="ORF">EGY25_04435</name>
</gene>